<evidence type="ECO:0000313" key="12">
    <source>
        <dbReference type="Proteomes" id="UP000176329"/>
    </source>
</evidence>
<dbReference type="SMART" id="SM00729">
    <property type="entry name" value="Elp3"/>
    <property type="match status" value="1"/>
</dbReference>
<proteinExistence type="predicted"/>
<dbReference type="InterPro" id="IPR058240">
    <property type="entry name" value="rSAM_sf"/>
</dbReference>
<dbReference type="InterPro" id="IPR007197">
    <property type="entry name" value="rSAM"/>
</dbReference>
<feature type="non-terminal residue" evidence="11">
    <location>
        <position position="479"/>
    </location>
</feature>
<dbReference type="GO" id="GO:0046872">
    <property type="term" value="F:metal ion binding"/>
    <property type="evidence" value="ECO:0007669"/>
    <property type="project" value="UniProtKB-KW"/>
</dbReference>
<keyword evidence="7" id="KW-0408">Iron</keyword>
<dbReference type="PANTHER" id="PTHR11135:SF2">
    <property type="entry name" value="ELONGATOR COMPLEX PROTEIN 3"/>
    <property type="match status" value="1"/>
</dbReference>
<keyword evidence="3" id="KW-0808">Transferase</keyword>
<dbReference type="InterPro" id="IPR039661">
    <property type="entry name" value="ELP3"/>
</dbReference>
<name>A0A1F6LSE4_9BACT</name>
<keyword evidence="9" id="KW-0012">Acyltransferase</keyword>
<evidence type="ECO:0000256" key="3">
    <source>
        <dbReference type="ARBA" id="ARBA00022679"/>
    </source>
</evidence>
<sequence length="479" mass="54736">MEQKNLDTIIRAAISSGVSSKDELGSLLRAHSAAHHTPLPTTAELRVAYIALIDSGDIQPNPTLNTILRKRDVRSQSGVAIITVLTKPYPCPGQCTYCPTEVRMPKSYIETEPAAQRALANQFDPYTQIISRLTTLHANGHPTDKIELIVKGGTWSAYRWDYQAWFIRRCFDACNDFQTERVSESHAILKDHESGTFQFVDLPDMRTHEKIADFTREEVTRLSTAQTTNESAAHRIIGMTLETRPDWIRPHTLWELRTLGCTRIELGLQHTDNEILELTKRGHTIEQTKEAMRLLRHAGFKVDVHTMPQQPGSTPEKDFQMYCELFADEALRPDMIKIYPCVVTQTAEIAAWFADGRYTPYPTKDLLEMLVRVKSELIPRYCRISRLIRDIPGDEIIAGNMVTNLRETIQRVMRERGLSCVCLRCREIGHAAQHDPSLFKKISEVQLFIEPYRASQGTEYFLSIEDPERNAVFAFARLY</sequence>
<dbReference type="AlphaFoldDB" id="A0A1F6LSE4"/>
<keyword evidence="6" id="KW-0479">Metal-binding</keyword>
<keyword evidence="5" id="KW-0819">tRNA processing</keyword>
<dbReference type="PANTHER" id="PTHR11135">
    <property type="entry name" value="HISTONE ACETYLTRANSFERASE-RELATED"/>
    <property type="match status" value="1"/>
</dbReference>
<comment type="cofactor">
    <cofactor evidence="1">
        <name>[4Fe-4S] cluster</name>
        <dbReference type="ChEBI" id="CHEBI:49883"/>
    </cofactor>
</comment>
<dbReference type="GO" id="GO:0033588">
    <property type="term" value="C:elongator holoenzyme complex"/>
    <property type="evidence" value="ECO:0007669"/>
    <property type="project" value="TreeGrafter"/>
</dbReference>
<evidence type="ECO:0000256" key="7">
    <source>
        <dbReference type="ARBA" id="ARBA00023004"/>
    </source>
</evidence>
<dbReference type="SFLD" id="SFLDS00029">
    <property type="entry name" value="Radical_SAM"/>
    <property type="match status" value="1"/>
</dbReference>
<feature type="domain" description="Elp3/MiaA/NifB-like radical SAM core" evidence="10">
    <location>
        <begin position="81"/>
        <end position="372"/>
    </location>
</feature>
<dbReference type="InterPro" id="IPR006638">
    <property type="entry name" value="Elp3/MiaA/NifB-like_rSAM"/>
</dbReference>
<dbReference type="SFLD" id="SFLDG01086">
    <property type="entry name" value="elongater_protein-like"/>
    <property type="match status" value="1"/>
</dbReference>
<dbReference type="InterPro" id="IPR034687">
    <property type="entry name" value="ELP3-like"/>
</dbReference>
<dbReference type="Pfam" id="PF04055">
    <property type="entry name" value="Radical_SAM"/>
    <property type="match status" value="1"/>
</dbReference>
<dbReference type="GO" id="GO:0051539">
    <property type="term" value="F:4 iron, 4 sulfur cluster binding"/>
    <property type="evidence" value="ECO:0007669"/>
    <property type="project" value="UniProtKB-KW"/>
</dbReference>
<protein>
    <recommendedName>
        <fullName evidence="10">Elp3/MiaA/NifB-like radical SAM core domain-containing protein</fullName>
    </recommendedName>
</protein>
<evidence type="ECO:0000256" key="6">
    <source>
        <dbReference type="ARBA" id="ARBA00022723"/>
    </source>
</evidence>
<dbReference type="Gene3D" id="3.30.750.200">
    <property type="match status" value="1"/>
</dbReference>
<evidence type="ECO:0000256" key="4">
    <source>
        <dbReference type="ARBA" id="ARBA00022691"/>
    </source>
</evidence>
<keyword evidence="4" id="KW-0949">S-adenosyl-L-methionine</keyword>
<evidence type="ECO:0000259" key="10">
    <source>
        <dbReference type="SMART" id="SM00729"/>
    </source>
</evidence>
<reference evidence="11 12" key="1">
    <citation type="journal article" date="2016" name="Nat. Commun.">
        <title>Thousands of microbial genomes shed light on interconnected biogeochemical processes in an aquifer system.</title>
        <authorList>
            <person name="Anantharaman K."/>
            <person name="Brown C.T."/>
            <person name="Hug L.A."/>
            <person name="Sharon I."/>
            <person name="Castelle C.J."/>
            <person name="Probst A.J."/>
            <person name="Thomas B.C."/>
            <person name="Singh A."/>
            <person name="Wilkins M.J."/>
            <person name="Karaoz U."/>
            <person name="Brodie E.L."/>
            <person name="Williams K.H."/>
            <person name="Hubbard S.S."/>
            <person name="Banfield J.F."/>
        </authorList>
    </citation>
    <scope>NUCLEOTIDE SEQUENCE [LARGE SCALE GENOMIC DNA]</scope>
</reference>
<organism evidence="11 12">
    <name type="scientific">Candidatus Magasanikbacteria bacterium RIFCSPHIGHO2_01_FULL_50_8</name>
    <dbReference type="NCBI Taxonomy" id="1798674"/>
    <lineage>
        <taxon>Bacteria</taxon>
        <taxon>Candidatus Magasanikiibacteriota</taxon>
    </lineage>
</organism>
<evidence type="ECO:0000256" key="2">
    <source>
        <dbReference type="ARBA" id="ARBA00022485"/>
    </source>
</evidence>
<keyword evidence="8" id="KW-0411">Iron-sulfur</keyword>
<keyword evidence="2" id="KW-0004">4Fe-4S</keyword>
<dbReference type="Proteomes" id="UP000176329">
    <property type="component" value="Unassembled WGS sequence"/>
</dbReference>
<dbReference type="GO" id="GO:0002926">
    <property type="term" value="P:tRNA wobble base 5-methoxycarbonylmethyl-2-thiouridinylation"/>
    <property type="evidence" value="ECO:0007669"/>
    <property type="project" value="TreeGrafter"/>
</dbReference>
<dbReference type="EMBL" id="MFPV01000014">
    <property type="protein sequence ID" value="OGH62266.1"/>
    <property type="molecule type" value="Genomic_DNA"/>
</dbReference>
<gene>
    <name evidence="11" type="ORF">A2848_01800</name>
</gene>
<dbReference type="GO" id="GO:0005737">
    <property type="term" value="C:cytoplasm"/>
    <property type="evidence" value="ECO:0007669"/>
    <property type="project" value="TreeGrafter"/>
</dbReference>
<dbReference type="Pfam" id="PF16199">
    <property type="entry name" value="Radical_SAM_C"/>
    <property type="match status" value="1"/>
</dbReference>
<dbReference type="NCBIfam" id="TIGR01211">
    <property type="entry name" value="ELP3"/>
    <property type="match status" value="1"/>
</dbReference>
<evidence type="ECO:0000256" key="8">
    <source>
        <dbReference type="ARBA" id="ARBA00023014"/>
    </source>
</evidence>
<evidence type="ECO:0000256" key="5">
    <source>
        <dbReference type="ARBA" id="ARBA00022694"/>
    </source>
</evidence>
<evidence type="ECO:0000313" key="11">
    <source>
        <dbReference type="EMBL" id="OGH62266.1"/>
    </source>
</evidence>
<dbReference type="SUPFAM" id="SSF102114">
    <property type="entry name" value="Radical SAM enzymes"/>
    <property type="match status" value="1"/>
</dbReference>
<dbReference type="GO" id="GO:0016746">
    <property type="term" value="F:acyltransferase activity"/>
    <property type="evidence" value="ECO:0007669"/>
    <property type="project" value="UniProtKB-KW"/>
</dbReference>
<dbReference type="InterPro" id="IPR032432">
    <property type="entry name" value="Radical_SAM_C"/>
</dbReference>
<comment type="caution">
    <text evidence="11">The sequence shown here is derived from an EMBL/GenBank/DDBJ whole genome shotgun (WGS) entry which is preliminary data.</text>
</comment>
<evidence type="ECO:0000256" key="9">
    <source>
        <dbReference type="ARBA" id="ARBA00023315"/>
    </source>
</evidence>
<accession>A0A1F6LSE4</accession>
<evidence type="ECO:0000256" key="1">
    <source>
        <dbReference type="ARBA" id="ARBA00001966"/>
    </source>
</evidence>